<comment type="subcellular location">
    <subcellularLocation>
        <location evidence="1">Membrane</location>
    </subcellularLocation>
</comment>
<dbReference type="PANTHER" id="PTHR21659:SF57">
    <property type="entry name" value="PLASMA MEMBRANE PROTEOLIPID 31"/>
    <property type="match status" value="1"/>
</dbReference>
<dbReference type="Pfam" id="PF01679">
    <property type="entry name" value="Pmp3"/>
    <property type="match status" value="1"/>
</dbReference>
<dbReference type="AlphaFoldDB" id="A0AAD9M865"/>
<proteinExistence type="inferred from homology"/>
<accession>A0AAD9M865</accession>
<organism evidence="8 9">
    <name type="scientific">Phyllachora maydis</name>
    <dbReference type="NCBI Taxonomy" id="1825666"/>
    <lineage>
        <taxon>Eukaryota</taxon>
        <taxon>Fungi</taxon>
        <taxon>Dikarya</taxon>
        <taxon>Ascomycota</taxon>
        <taxon>Pezizomycotina</taxon>
        <taxon>Sordariomycetes</taxon>
        <taxon>Sordariomycetidae</taxon>
        <taxon>Phyllachorales</taxon>
        <taxon>Phyllachoraceae</taxon>
        <taxon>Phyllachora</taxon>
    </lineage>
</organism>
<dbReference type="EMBL" id="JAQQPM010000001">
    <property type="protein sequence ID" value="KAK2067037.1"/>
    <property type="molecule type" value="Genomic_DNA"/>
</dbReference>
<protein>
    <recommendedName>
        <fullName evidence="10">Stress response RCI peptide</fullName>
    </recommendedName>
</protein>
<dbReference type="Proteomes" id="UP001217918">
    <property type="component" value="Unassembled WGS sequence"/>
</dbReference>
<gene>
    <name evidence="8" type="ORF">P8C59_000806</name>
</gene>
<evidence type="ECO:0008006" key="10">
    <source>
        <dbReference type="Google" id="ProtNLM"/>
    </source>
</evidence>
<dbReference type="PANTHER" id="PTHR21659">
    <property type="entry name" value="HYDROPHOBIC PROTEIN RCI2 LOW TEMPERATURE AND SALT RESPONSIVE PROTEIN LTI6 -RELATED"/>
    <property type="match status" value="1"/>
</dbReference>
<evidence type="ECO:0000313" key="8">
    <source>
        <dbReference type="EMBL" id="KAK2067037.1"/>
    </source>
</evidence>
<name>A0AAD9M865_9PEZI</name>
<sequence>MCSTDIFLGLLAFIFPPLPVWVKTGICSADSLVNILLCMLGFLPGLVHAWYIIAKFPEPDWDYQAPADAESGRVYVFVPHGNHTQQPLQPHPQPRFQHHQQQGKAAGSARPAANYGTNNAAASPAHPHPQPPPPQQQQQQGHHPHDAGEGSSDMPPPSYSQVVAGDHKIQSQD</sequence>
<comment type="caution">
    <text evidence="8">The sequence shown here is derived from an EMBL/GenBank/DDBJ whole genome shotgun (WGS) entry which is preliminary data.</text>
</comment>
<evidence type="ECO:0000256" key="5">
    <source>
        <dbReference type="ARBA" id="ARBA00023136"/>
    </source>
</evidence>
<evidence type="ECO:0000256" key="3">
    <source>
        <dbReference type="ARBA" id="ARBA00022692"/>
    </source>
</evidence>
<dbReference type="InterPro" id="IPR000612">
    <property type="entry name" value="PMP3"/>
</dbReference>
<evidence type="ECO:0000256" key="2">
    <source>
        <dbReference type="ARBA" id="ARBA00009530"/>
    </source>
</evidence>
<evidence type="ECO:0000256" key="4">
    <source>
        <dbReference type="ARBA" id="ARBA00022989"/>
    </source>
</evidence>
<keyword evidence="9" id="KW-1185">Reference proteome</keyword>
<evidence type="ECO:0000256" key="7">
    <source>
        <dbReference type="SAM" id="Phobius"/>
    </source>
</evidence>
<feature type="region of interest" description="Disordered" evidence="6">
    <location>
        <begin position="81"/>
        <end position="173"/>
    </location>
</feature>
<keyword evidence="5 7" id="KW-0472">Membrane</keyword>
<dbReference type="GO" id="GO:0016020">
    <property type="term" value="C:membrane"/>
    <property type="evidence" value="ECO:0007669"/>
    <property type="project" value="UniProtKB-SubCell"/>
</dbReference>
<keyword evidence="4 7" id="KW-1133">Transmembrane helix</keyword>
<feature type="transmembrane region" description="Helical" evidence="7">
    <location>
        <begin position="32"/>
        <end position="53"/>
    </location>
</feature>
<keyword evidence="3 7" id="KW-0812">Transmembrane</keyword>
<reference evidence="8" key="1">
    <citation type="journal article" date="2023" name="Mol. Plant Microbe Interact.">
        <title>Elucidating the Obligate Nature and Biological Capacity of an Invasive Fungal Corn Pathogen.</title>
        <authorList>
            <person name="MacCready J.S."/>
            <person name="Roggenkamp E.M."/>
            <person name="Gdanetz K."/>
            <person name="Chilvers M.I."/>
        </authorList>
    </citation>
    <scope>NUCLEOTIDE SEQUENCE</scope>
    <source>
        <strain evidence="8">PM02</strain>
    </source>
</reference>
<evidence type="ECO:0000313" key="9">
    <source>
        <dbReference type="Proteomes" id="UP001217918"/>
    </source>
</evidence>
<comment type="similarity">
    <text evidence="2">Belongs to the UPF0057 (PMP3) family.</text>
</comment>
<evidence type="ECO:0000256" key="6">
    <source>
        <dbReference type="SAM" id="MobiDB-lite"/>
    </source>
</evidence>
<feature type="compositionally biased region" description="Pro residues" evidence="6">
    <location>
        <begin position="126"/>
        <end position="135"/>
    </location>
</feature>
<evidence type="ECO:0000256" key="1">
    <source>
        <dbReference type="ARBA" id="ARBA00004370"/>
    </source>
</evidence>